<dbReference type="PANTHER" id="PTHR43788:SF8">
    <property type="entry name" value="DNA-BINDING PROTEIN SMUBP-2"/>
    <property type="match status" value="1"/>
</dbReference>
<organism evidence="7 8">
    <name type="scientific">Alloalcanivorax balearicus MACL04</name>
    <dbReference type="NCBI Taxonomy" id="1177182"/>
    <lineage>
        <taxon>Bacteria</taxon>
        <taxon>Pseudomonadati</taxon>
        <taxon>Pseudomonadota</taxon>
        <taxon>Gammaproteobacteria</taxon>
        <taxon>Oceanospirillales</taxon>
        <taxon>Alcanivoracaceae</taxon>
        <taxon>Alloalcanivorax</taxon>
    </lineage>
</organism>
<feature type="domain" description="DNA2/NAM7 helicase-like C-terminal" evidence="6">
    <location>
        <begin position="1033"/>
        <end position="1151"/>
    </location>
</feature>
<keyword evidence="8" id="KW-1185">Reference proteome</keyword>
<evidence type="ECO:0000256" key="2">
    <source>
        <dbReference type="ARBA" id="ARBA00022801"/>
    </source>
</evidence>
<keyword evidence="4" id="KW-0067">ATP-binding</keyword>
<dbReference type="Gene3D" id="3.40.50.300">
    <property type="entry name" value="P-loop containing nucleotide triphosphate hydrolases"/>
    <property type="match status" value="2"/>
</dbReference>
<dbReference type="RefSeq" id="WP_262461728.1">
    <property type="nucleotide sequence ID" value="NZ_ARXS01000023.1"/>
</dbReference>
<dbReference type="PANTHER" id="PTHR43788">
    <property type="entry name" value="DNA2/NAM7 HELICASE FAMILY MEMBER"/>
    <property type="match status" value="1"/>
</dbReference>
<comment type="caution">
    <text evidence="7">The sequence shown here is derived from an EMBL/GenBank/DDBJ whole genome shotgun (WGS) entry which is preliminary data.</text>
</comment>
<keyword evidence="3" id="KW-0347">Helicase</keyword>
<dbReference type="InterPro" id="IPR047187">
    <property type="entry name" value="SF1_C_Upf1"/>
</dbReference>
<dbReference type="Proteomes" id="UP001064106">
    <property type="component" value="Unassembled WGS sequence"/>
</dbReference>
<dbReference type="SUPFAM" id="SSF52540">
    <property type="entry name" value="P-loop containing nucleoside triphosphate hydrolases"/>
    <property type="match status" value="1"/>
</dbReference>
<dbReference type="EMBL" id="ARXS01000023">
    <property type="protein sequence ID" value="MCU5784047.1"/>
    <property type="molecule type" value="Genomic_DNA"/>
</dbReference>
<evidence type="ECO:0000256" key="1">
    <source>
        <dbReference type="ARBA" id="ARBA00022741"/>
    </source>
</evidence>
<evidence type="ECO:0000256" key="4">
    <source>
        <dbReference type="ARBA" id="ARBA00022840"/>
    </source>
</evidence>
<dbReference type="InterPro" id="IPR050534">
    <property type="entry name" value="Coronavir_polyprotein_1ab"/>
</dbReference>
<gene>
    <name evidence="7" type="ORF">MA04_03347</name>
</gene>
<keyword evidence="5" id="KW-0175">Coiled coil</keyword>
<evidence type="ECO:0000313" key="7">
    <source>
        <dbReference type="EMBL" id="MCU5784047.1"/>
    </source>
</evidence>
<evidence type="ECO:0000256" key="5">
    <source>
        <dbReference type="SAM" id="Coils"/>
    </source>
</evidence>
<keyword evidence="2" id="KW-0378">Hydrolase</keyword>
<feature type="coiled-coil region" evidence="5">
    <location>
        <begin position="658"/>
        <end position="705"/>
    </location>
</feature>
<keyword evidence="1" id="KW-0547">Nucleotide-binding</keyword>
<evidence type="ECO:0000256" key="3">
    <source>
        <dbReference type="ARBA" id="ARBA00022806"/>
    </source>
</evidence>
<dbReference type="InterPro" id="IPR027417">
    <property type="entry name" value="P-loop_NTPase"/>
</dbReference>
<dbReference type="InterPro" id="IPR041679">
    <property type="entry name" value="DNA2/NAM7-like_C"/>
</dbReference>
<reference evidence="7" key="1">
    <citation type="submission" date="2012-09" db="EMBL/GenBank/DDBJ databases">
        <title>Genome Sequence of alkane-degrading Bacterium Alcanivorax balearicus MACL04.</title>
        <authorList>
            <person name="Lai Q."/>
            <person name="Shao Z."/>
        </authorList>
    </citation>
    <scope>NUCLEOTIDE SEQUENCE</scope>
    <source>
        <strain evidence="7">MACL04</strain>
    </source>
</reference>
<evidence type="ECO:0000259" key="6">
    <source>
        <dbReference type="Pfam" id="PF13087"/>
    </source>
</evidence>
<name>A0ABT2R2W8_9GAMM</name>
<proteinExistence type="predicted"/>
<sequence length="1180" mass="132333">MAPVTRRLWRDLPSVSLVRSTNRQSYREGIALLQELHDTLETTAQQLVIAQAWEQLHTEFKAKRNVIEWLNEVFAQRVVQADGVSMEETNTKDKDGRMIAALPHTEKVLAYWHKIEFFASTDLKGFEAEGDGVIRYRGDELGKVVDCLPWLNREQIRRAGTGYRPESPYRFKLYLGVFKRQDIFEVARKVYPELQEAWAERSRDDGLTCSFTVLVDEYGRIDRDSFEVSTAPWVMGTLQQDRLDGASRKAFDKATAIFRERLETLLTVADNLKQEHDLPPMLTTFELIEMLKAMSEWTAFQPLDDNVPVLVVRLSKVNLKGEASNAKWEEHKQRSIPPRSWQSLAVARPTLDVPEGHEQALPGEEPAPDAENIDEMAIFNSFFIDDLERVMAHIRAKGLRDGSPLACYLRGRCDRKADLLTSAGQALMKEHLAVLRMPLGRWPGEDKHSMSLMQQFAINVIDGNLDETGLYSVNGPPGTGKTTMLRDLVARNIVKRAEVLASLNSVDAAFGGDIKVSVNGELKTIKTLIPELTGYEMLVVSSNNAAVENITKELPQCKALGEAYKDLTYLKPVARKLAAKHDNFDGGATLVSPLAPQDDCWGLIATALGNSANRNRFGQCVFIKKIGDCRTVDDAVNYRTLAPALKERAQGRDTTKDFKRAQREFKAAKAKVERILEELEKLQALKRLTDELRSLQEAYDTCRTERARLALWLSKRRARRVAPWLIKRFLRHRAILKGLNARQDRAAKAAELNRQRAEALERRLEQERRECVVLDQRYQDALLPDDALDLERPDVQRTSFGHCKVLNQARAEVTARAFELHESWLTAAYQQKLLGNTMFSLMPAINGRINDRDAAKALWQMLFMIVPVISSTFASVGSQFHALREGELGWLFVDEAGQASPQQAVGALWRAKRAVVVGDPLQIEPVFTVPPSLAEAMAKGEFGAEWYKWSPTVASVQLVADQANPYGTTLIADDLWVGSPLRVHRRCQEPMFSLANGIAYNGKMIHGDEDLSPGPGDSRWLDSTGALEGRHFVPAQAERVAQMLKSHIERNSTPPNVYIISPFKAVAHGVKNELARSLPEAPFGGRKALNEWLQIRVGTVHTFQGKEEENVILVLGLSEASPGAAEWASSKPNLLNVALTRAKTRFYVVGSTCIWANKKYFSDVSRELSGGGPDTIERTA</sequence>
<evidence type="ECO:0000313" key="8">
    <source>
        <dbReference type="Proteomes" id="UP001064106"/>
    </source>
</evidence>
<protein>
    <recommendedName>
        <fullName evidence="6">DNA2/NAM7 helicase-like C-terminal domain-containing protein</fullName>
    </recommendedName>
</protein>
<accession>A0ABT2R2W8</accession>
<feature type="coiled-coil region" evidence="5">
    <location>
        <begin position="740"/>
        <end position="777"/>
    </location>
</feature>
<dbReference type="Pfam" id="PF13087">
    <property type="entry name" value="AAA_12"/>
    <property type="match status" value="1"/>
</dbReference>
<dbReference type="CDD" id="cd18808">
    <property type="entry name" value="SF1_C_Upf1"/>
    <property type="match status" value="1"/>
</dbReference>